<proteinExistence type="predicted"/>
<protein>
    <submittedName>
        <fullName evidence="5">P-loop containing nucleoside triphosphate hydrolase protein</fullName>
    </submittedName>
</protein>
<reference evidence="5 6" key="1">
    <citation type="submission" date="2017-04" db="EMBL/GenBank/DDBJ databases">
        <title>Draft genome sequence of Tuber borchii Vittad., a whitish edible truffle.</title>
        <authorList>
            <consortium name="DOE Joint Genome Institute"/>
            <person name="Murat C."/>
            <person name="Kuo A."/>
            <person name="Barry K.W."/>
            <person name="Clum A."/>
            <person name="Dockter R.B."/>
            <person name="Fauchery L."/>
            <person name="Iotti M."/>
            <person name="Kohler A."/>
            <person name="Labutti K."/>
            <person name="Lindquist E.A."/>
            <person name="Lipzen A."/>
            <person name="Ohm R.A."/>
            <person name="Wang M."/>
            <person name="Grigoriev I.V."/>
            <person name="Zambonelli A."/>
            <person name="Martin F.M."/>
        </authorList>
    </citation>
    <scope>NUCLEOTIDE SEQUENCE [LARGE SCALE GENOMIC DNA]</scope>
    <source>
        <strain evidence="5 6">Tbo3840</strain>
    </source>
</reference>
<sequence>MSSYDPSDFQFGGAGFSSRVDTDTPIFGPLGDASSGINKLTPRALKQHLDRFVVGQNRSKRILSTAIYHHYKRTQQLQQRQEEQDELLRSSQAMGAQSLDEEIPHQPRAVRVPPKGDRSSIHDFSPLTIEKSNVLCLGPTGVGKTLMLRTLARVLEVPFSMSDCTPFTQAGYVGEDADVCIHRLLAAANWDIRRAGNGIVCLDEFDKIAKPKSPYGSKDISGEGVQQALLKIIEGTTLQINTKPERRPPAGLPNSPSGSNSSFGAGMAGGGGAAAKGETFTIDTSNILFIFTGAFIGMQKHIIDRVAKGSIGFNAPVRGSSVDELAEDQELMKELTPFFSSSVEEVDEAEDESGTKAKIKKKKFNPLELTEPSDLISFGLIPEIVGRIPIIAAVESLDEDMLVRVLTEPRNALLKQYTELFALSGVELRFTSPALRQIAKSAIAMNTGARGLRTVMERILSDAMFESPGSSIRYVLVTEAVSKRECPPAYFARGQQHVFHSIIATEEEEWTVRTEEKKSSMTGGNSTASGSGSSRGQSGRKRAGGSA</sequence>
<dbReference type="EMBL" id="NESQ01000053">
    <property type="protein sequence ID" value="PUU80922.1"/>
    <property type="molecule type" value="Genomic_DNA"/>
</dbReference>
<evidence type="ECO:0000259" key="4">
    <source>
        <dbReference type="SMART" id="SM01086"/>
    </source>
</evidence>
<dbReference type="FunFam" id="1.10.8.60:FF:000138">
    <property type="entry name" value="ATP-dependent Clp protease ATP-binding subunit ClpX"/>
    <property type="match status" value="1"/>
</dbReference>
<dbReference type="Pfam" id="PF10431">
    <property type="entry name" value="ClpB_D2-small"/>
    <property type="match status" value="1"/>
</dbReference>
<dbReference type="GO" id="GO:0005759">
    <property type="term" value="C:mitochondrial matrix"/>
    <property type="evidence" value="ECO:0007669"/>
    <property type="project" value="TreeGrafter"/>
</dbReference>
<dbReference type="Pfam" id="PF07724">
    <property type="entry name" value="AAA_2"/>
    <property type="match status" value="1"/>
</dbReference>
<keyword evidence="1" id="KW-0547">Nucleotide-binding</keyword>
<dbReference type="InterPro" id="IPR019489">
    <property type="entry name" value="Clp_ATPase_C"/>
</dbReference>
<feature type="compositionally biased region" description="Basic residues" evidence="3">
    <location>
        <begin position="538"/>
        <end position="547"/>
    </location>
</feature>
<keyword evidence="6" id="KW-1185">Reference proteome</keyword>
<comment type="caution">
    <text evidence="5">The sequence shown here is derived from an EMBL/GenBank/DDBJ whole genome shotgun (WGS) entry which is preliminary data.</text>
</comment>
<dbReference type="InterPro" id="IPR003959">
    <property type="entry name" value="ATPase_AAA_core"/>
</dbReference>
<organism evidence="5 6">
    <name type="scientific">Tuber borchii</name>
    <name type="common">White truffle</name>
    <dbReference type="NCBI Taxonomy" id="42251"/>
    <lineage>
        <taxon>Eukaryota</taxon>
        <taxon>Fungi</taxon>
        <taxon>Dikarya</taxon>
        <taxon>Ascomycota</taxon>
        <taxon>Pezizomycotina</taxon>
        <taxon>Pezizomycetes</taxon>
        <taxon>Pezizales</taxon>
        <taxon>Tuberaceae</taxon>
        <taxon>Tuber</taxon>
    </lineage>
</organism>
<keyword evidence="5" id="KW-0378">Hydrolase</keyword>
<accession>A0A2T6ZZK3</accession>
<evidence type="ECO:0000313" key="6">
    <source>
        <dbReference type="Proteomes" id="UP000244722"/>
    </source>
</evidence>
<dbReference type="SMART" id="SM01086">
    <property type="entry name" value="ClpB_D2-small"/>
    <property type="match status" value="1"/>
</dbReference>
<feature type="region of interest" description="Disordered" evidence="3">
    <location>
        <begin position="240"/>
        <end position="265"/>
    </location>
</feature>
<feature type="region of interest" description="Disordered" evidence="3">
    <location>
        <begin position="510"/>
        <end position="547"/>
    </location>
</feature>
<dbReference type="GO" id="GO:0005524">
    <property type="term" value="F:ATP binding"/>
    <property type="evidence" value="ECO:0007669"/>
    <property type="project" value="UniProtKB-KW"/>
</dbReference>
<dbReference type="STRING" id="42251.A0A2T6ZZK3"/>
<dbReference type="Gene3D" id="3.40.50.300">
    <property type="entry name" value="P-loop containing nucleotide triphosphate hydrolases"/>
    <property type="match status" value="1"/>
</dbReference>
<evidence type="ECO:0000256" key="3">
    <source>
        <dbReference type="SAM" id="MobiDB-lite"/>
    </source>
</evidence>
<feature type="compositionally biased region" description="Low complexity" evidence="3">
    <location>
        <begin position="520"/>
        <end position="537"/>
    </location>
</feature>
<evidence type="ECO:0000256" key="2">
    <source>
        <dbReference type="ARBA" id="ARBA00022840"/>
    </source>
</evidence>
<dbReference type="PANTHER" id="PTHR48102:SF7">
    <property type="entry name" value="ATP-DEPENDENT CLP PROTEASE ATP-BINDING SUBUNIT CLPX-LIKE, MITOCHONDRIAL"/>
    <property type="match status" value="1"/>
</dbReference>
<dbReference type="PANTHER" id="PTHR48102">
    <property type="entry name" value="ATP-DEPENDENT CLP PROTEASE ATP-BINDING SUBUNIT CLPX-LIKE, MITOCHONDRIAL-RELATED"/>
    <property type="match status" value="1"/>
</dbReference>
<dbReference type="Proteomes" id="UP000244722">
    <property type="component" value="Unassembled WGS sequence"/>
</dbReference>
<gene>
    <name evidence="5" type="ORF">B9Z19DRAFT_973077</name>
</gene>
<dbReference type="Gene3D" id="1.10.8.60">
    <property type="match status" value="1"/>
</dbReference>
<dbReference type="InterPro" id="IPR050052">
    <property type="entry name" value="ATP-dep_Clp_protease_ClpX"/>
</dbReference>
<keyword evidence="2" id="KW-0067">ATP-binding</keyword>
<evidence type="ECO:0000256" key="1">
    <source>
        <dbReference type="ARBA" id="ARBA00022741"/>
    </source>
</evidence>
<evidence type="ECO:0000313" key="5">
    <source>
        <dbReference type="EMBL" id="PUU80922.1"/>
    </source>
</evidence>
<dbReference type="GO" id="GO:0016887">
    <property type="term" value="F:ATP hydrolysis activity"/>
    <property type="evidence" value="ECO:0007669"/>
    <property type="project" value="InterPro"/>
</dbReference>
<name>A0A2T6ZZK3_TUBBO</name>
<dbReference type="SUPFAM" id="SSF52540">
    <property type="entry name" value="P-loop containing nucleoside triphosphate hydrolases"/>
    <property type="match status" value="1"/>
</dbReference>
<feature type="compositionally biased region" description="Basic and acidic residues" evidence="3">
    <location>
        <begin position="510"/>
        <end position="519"/>
    </location>
</feature>
<feature type="domain" description="Clp ATPase C-terminal" evidence="4">
    <location>
        <begin position="397"/>
        <end position="487"/>
    </location>
</feature>
<feature type="compositionally biased region" description="Low complexity" evidence="3">
    <location>
        <begin position="252"/>
        <end position="265"/>
    </location>
</feature>
<dbReference type="OrthoDB" id="1721884at2759"/>
<dbReference type="AlphaFoldDB" id="A0A2T6ZZK3"/>
<feature type="region of interest" description="Disordered" evidence="3">
    <location>
        <begin position="74"/>
        <end position="119"/>
    </location>
</feature>
<dbReference type="GO" id="GO:0051603">
    <property type="term" value="P:proteolysis involved in protein catabolic process"/>
    <property type="evidence" value="ECO:0007669"/>
    <property type="project" value="TreeGrafter"/>
</dbReference>
<dbReference type="InterPro" id="IPR027417">
    <property type="entry name" value="P-loop_NTPase"/>
</dbReference>